<feature type="transmembrane region" description="Helical" evidence="2">
    <location>
        <begin position="88"/>
        <end position="110"/>
    </location>
</feature>
<keyword evidence="4" id="KW-1185">Reference proteome</keyword>
<feature type="compositionally biased region" description="Pro residues" evidence="1">
    <location>
        <begin position="218"/>
        <end position="236"/>
    </location>
</feature>
<reference evidence="3 4" key="1">
    <citation type="submission" date="2023-06" db="EMBL/GenBank/DDBJ databases">
        <authorList>
            <person name="Oyuntsetseg B."/>
            <person name="Kim S.B."/>
        </authorList>
    </citation>
    <scope>NUCLEOTIDE SEQUENCE [LARGE SCALE GENOMIC DNA]</scope>
    <source>
        <strain evidence="3 4">2-2</strain>
    </source>
</reference>
<evidence type="ECO:0000256" key="2">
    <source>
        <dbReference type="SAM" id="Phobius"/>
    </source>
</evidence>
<proteinExistence type="predicted"/>
<name>A0ABY8XMG3_9PSEU</name>
<dbReference type="RefSeq" id="WP_285454027.1">
    <property type="nucleotide sequence ID" value="NZ_CP127173.1"/>
</dbReference>
<organism evidence="3 4">
    <name type="scientific">Amycolatopsis nalaikhensis</name>
    <dbReference type="NCBI Taxonomy" id="715472"/>
    <lineage>
        <taxon>Bacteria</taxon>
        <taxon>Bacillati</taxon>
        <taxon>Actinomycetota</taxon>
        <taxon>Actinomycetes</taxon>
        <taxon>Pseudonocardiales</taxon>
        <taxon>Pseudonocardiaceae</taxon>
        <taxon>Amycolatopsis</taxon>
    </lineage>
</organism>
<evidence type="ECO:0000313" key="4">
    <source>
        <dbReference type="Proteomes" id="UP001227101"/>
    </source>
</evidence>
<keyword evidence="2" id="KW-0812">Transmembrane</keyword>
<feature type="transmembrane region" description="Helical" evidence="2">
    <location>
        <begin position="20"/>
        <end position="42"/>
    </location>
</feature>
<feature type="transmembrane region" description="Helical" evidence="2">
    <location>
        <begin position="161"/>
        <end position="186"/>
    </location>
</feature>
<accession>A0ABY8XMG3</accession>
<dbReference type="EMBL" id="CP127173">
    <property type="protein sequence ID" value="WIV56829.1"/>
    <property type="molecule type" value="Genomic_DNA"/>
</dbReference>
<evidence type="ECO:0000256" key="1">
    <source>
        <dbReference type="SAM" id="MobiDB-lite"/>
    </source>
</evidence>
<evidence type="ECO:0000313" key="3">
    <source>
        <dbReference type="EMBL" id="WIV56829.1"/>
    </source>
</evidence>
<feature type="transmembrane region" description="Helical" evidence="2">
    <location>
        <begin position="122"/>
        <end position="141"/>
    </location>
</feature>
<keyword evidence="2" id="KW-1133">Transmembrane helix</keyword>
<sequence>MTAPYPYAPPPAPTADPNSVVRLLAGILGLLAAALVLAGSFLPQTSFEQIVDGKTESQLAISAWSRSFDVEPSDEAKAFYDKTHVARYGIPLTAGAVVLLAGAGLAFAGARRSAGAGVRSGARTALVAGGAGVTAAVWMLGMDVSATLSYESDEGSVKSHYATGTGFWLLLGGGVVALLVVVFAILAGRRGRAAGPPPQQQQSRPYPAPPRQFAGYPGGPPHPGGQPYPGGPPSQPFPAQGGPGPRPGGPQSHPFPAQGGPISQPFPARPEPATPPRGESMPPSPAQPGDLSARNEDPYGEATQAHPPPSAEPASPTEPNYQLPPLKPPNT</sequence>
<dbReference type="Proteomes" id="UP001227101">
    <property type="component" value="Chromosome"/>
</dbReference>
<feature type="compositionally biased region" description="Low complexity" evidence="1">
    <location>
        <begin position="200"/>
        <end position="215"/>
    </location>
</feature>
<keyword evidence="2" id="KW-0472">Membrane</keyword>
<gene>
    <name evidence="3" type="ORF">QP939_50070</name>
</gene>
<feature type="region of interest" description="Disordered" evidence="1">
    <location>
        <begin position="191"/>
        <end position="331"/>
    </location>
</feature>
<protein>
    <submittedName>
        <fullName evidence="3">Uncharacterized protein</fullName>
    </submittedName>
</protein>